<dbReference type="AlphaFoldDB" id="A0A0B2VI74"/>
<keyword evidence="15" id="KW-1185">Reference proteome</keyword>
<dbReference type="GO" id="GO:0004867">
    <property type="term" value="F:serine-type endopeptidase inhibitor activity"/>
    <property type="evidence" value="ECO:0007669"/>
    <property type="project" value="UniProtKB-KW"/>
</dbReference>
<dbReference type="FunFam" id="4.10.410.10:FF:000020">
    <property type="entry name" value="Collagen, type VI, alpha 3"/>
    <property type="match status" value="3"/>
</dbReference>
<dbReference type="PROSITE" id="PS50279">
    <property type="entry name" value="BPTI_KUNITZ_2"/>
    <property type="match status" value="9"/>
</dbReference>
<feature type="domain" description="BPTI/Kunitz inhibitor" evidence="11">
    <location>
        <begin position="596"/>
        <end position="646"/>
    </location>
</feature>
<comment type="subcellular location">
    <subcellularLocation>
        <location evidence="1">Secreted</location>
        <location evidence="1">Extracellular space</location>
        <location evidence="1">Extracellular matrix</location>
    </subcellularLocation>
</comment>
<evidence type="ECO:0000259" key="11">
    <source>
        <dbReference type="PROSITE" id="PS50279"/>
    </source>
</evidence>
<organism evidence="14 15">
    <name type="scientific">Toxocara canis</name>
    <name type="common">Canine roundworm</name>
    <dbReference type="NCBI Taxonomy" id="6265"/>
    <lineage>
        <taxon>Eukaryota</taxon>
        <taxon>Metazoa</taxon>
        <taxon>Ecdysozoa</taxon>
        <taxon>Nematoda</taxon>
        <taxon>Chromadorea</taxon>
        <taxon>Rhabditida</taxon>
        <taxon>Spirurina</taxon>
        <taxon>Ascaridomorpha</taxon>
        <taxon>Ascaridoidea</taxon>
        <taxon>Toxocaridae</taxon>
        <taxon>Toxocara</taxon>
    </lineage>
</organism>
<dbReference type="FunFam" id="4.10.410.10:FF:000005">
    <property type="entry name" value="Pancreatic trypsin inhibitor"/>
    <property type="match status" value="1"/>
</dbReference>
<feature type="domain" description="BPTI/Kunitz inhibitor" evidence="11">
    <location>
        <begin position="454"/>
        <end position="504"/>
    </location>
</feature>
<dbReference type="InterPro" id="IPR013783">
    <property type="entry name" value="Ig-like_fold"/>
</dbReference>
<dbReference type="OrthoDB" id="4473401at2759"/>
<feature type="region of interest" description="Disordered" evidence="10">
    <location>
        <begin position="199"/>
        <end position="219"/>
    </location>
</feature>
<dbReference type="InterPro" id="IPR003599">
    <property type="entry name" value="Ig_sub"/>
</dbReference>
<feature type="domain" description="BPTI/Kunitz inhibitor" evidence="11">
    <location>
        <begin position="786"/>
        <end position="836"/>
    </location>
</feature>
<evidence type="ECO:0000313" key="14">
    <source>
        <dbReference type="EMBL" id="KHN80725.1"/>
    </source>
</evidence>
<evidence type="ECO:0000256" key="9">
    <source>
        <dbReference type="ARBA" id="ARBA00023180"/>
    </source>
</evidence>
<feature type="domain" description="BPTI/Kunitz inhibitor" evidence="11">
    <location>
        <begin position="222"/>
        <end position="272"/>
    </location>
</feature>
<dbReference type="InterPro" id="IPR013098">
    <property type="entry name" value="Ig_I-set"/>
</dbReference>
<proteinExistence type="predicted"/>
<dbReference type="Pfam" id="PF07679">
    <property type="entry name" value="I-set"/>
    <property type="match status" value="1"/>
</dbReference>
<dbReference type="FunFam" id="4.10.410.10:FF:000017">
    <property type="entry name" value="papilin isoform X2"/>
    <property type="match status" value="1"/>
</dbReference>
<keyword evidence="6" id="KW-0722">Serine protease inhibitor</keyword>
<evidence type="ECO:0000256" key="2">
    <source>
        <dbReference type="ARBA" id="ARBA00022525"/>
    </source>
</evidence>
<dbReference type="InterPro" id="IPR002223">
    <property type="entry name" value="Kunitz_BPTI"/>
</dbReference>
<dbReference type="Pfam" id="PF08686">
    <property type="entry name" value="PLAC"/>
    <property type="match status" value="1"/>
</dbReference>
<feature type="domain" description="BPTI/Kunitz inhibitor" evidence="11">
    <location>
        <begin position="655"/>
        <end position="705"/>
    </location>
</feature>
<dbReference type="Gene3D" id="2.60.40.10">
    <property type="entry name" value="Immunoglobulins"/>
    <property type="match status" value="1"/>
</dbReference>
<dbReference type="SMART" id="SM00409">
    <property type="entry name" value="IG"/>
    <property type="match status" value="1"/>
</dbReference>
<dbReference type="SUPFAM" id="SSF48726">
    <property type="entry name" value="Immunoglobulin"/>
    <property type="match status" value="1"/>
</dbReference>
<sequence>MRDARHSYKKSVRLYGKTPSRGPNKEGCPCQYTRYGCCPDGETAAMGPHKEGCDDCRYAKYGCCADGETRAVGPNYAGCPSTTVAPFLLGGTVAPDKIESMEEICRMTVDSGPCANYEDMFYFDAFSGKCHPFIYGGCGGNLNKYKTKEECEARCERFGSDRSEGHVPVPDRRYGGQGPLEPVQVAPIPVDQTHRTRHPIAPVVPEPPSSLGMSPPKSRDACNERMDVGRCQGSFESYYYEKATGTCEPFQYSGCGGTANRFHSKEQCEELCIRSTFVPPLLGQAAAGRVAPYPPVQTVQSADIKTSDAGRDQQQQQQQQRMVHQCEQPKDTGPCDRFVTKWYYNSADGTCNRFHYGGCEGTANRFDTENQCKAACGDYADACSLPKVTGPCSGKHQRFYYDQSTHKCERFEFGGCLGNSNNFVHLADCEQRCATPSAMESLRLRDDARRPAECNLPKDIGLCRASIEQYYFDVHSGQCTLFIYGGCGGNGNRFDTMEDCRRICSPYDSMQALAIPVNNDRPSNNLQHIDNEIGEEDDYKESSESALDEEYEDKGSMLIAATNGDENGPHGEQTVEDLHMKKTPRPLPSSPLPELCQLPEDAGPCFGEMVRWRYDSEQLACVTFTYTGCGHNANYFTSEEACERACGLFRDQDVCSMGVERGGCLLHLTKWYYDKGTGECHVFMYSGCEGNGNRFSSKAECEHLCTTETRVGHNGVEDVCVMERDSGPCTDPITQWYFDTVEHVCKQFTYGGCRGNGNRFDTKAQCEKRCLSRSQDLIAIDSERVCVLPFESGQCRDSQQKWYFDKTAGYCRMFVYGGCVGNENRFDTETECMQACSSLASKHAMDNRASVSLIGHNPRVAGSTVELKCTTHGQHPVKWFKDGRSLDYEVENDPRIQISEMGVQMTILDTVESDSGDYSCAAGWAAILSDPVKVLIKAIKVPDTCVDEGNQMTCRLITKTGLCANGRYGKFCCRTCSESGFTLW</sequence>
<feature type="region of interest" description="Disordered" evidence="10">
    <location>
        <begin position="299"/>
        <end position="325"/>
    </location>
</feature>
<evidence type="ECO:0000256" key="10">
    <source>
        <dbReference type="SAM" id="MobiDB-lite"/>
    </source>
</evidence>
<feature type="domain" description="BPTI/Kunitz inhibitor" evidence="11">
    <location>
        <begin position="383"/>
        <end position="433"/>
    </location>
</feature>
<dbReference type="PANTHER" id="PTHR10083:SF381">
    <property type="entry name" value="BPTI_KUNITZ INHIBITOR DOMAIN-CONTAINING PROTEIN"/>
    <property type="match status" value="1"/>
</dbReference>
<dbReference type="PANTHER" id="PTHR10083">
    <property type="entry name" value="KUNITZ-TYPE PROTEASE INHIBITOR-RELATED"/>
    <property type="match status" value="1"/>
</dbReference>
<evidence type="ECO:0000313" key="15">
    <source>
        <dbReference type="Proteomes" id="UP000031036"/>
    </source>
</evidence>
<feature type="region of interest" description="Disordered" evidence="10">
    <location>
        <begin position="518"/>
        <end position="547"/>
    </location>
</feature>
<dbReference type="InterPro" id="IPR050098">
    <property type="entry name" value="TFPI/VKTCI-like"/>
</dbReference>
<reference evidence="14 15" key="1">
    <citation type="submission" date="2014-11" db="EMBL/GenBank/DDBJ databases">
        <title>Genetic blueprint of the zoonotic pathogen Toxocara canis.</title>
        <authorList>
            <person name="Zhu X.-Q."/>
            <person name="Korhonen P.K."/>
            <person name="Cai H."/>
            <person name="Young N.D."/>
            <person name="Nejsum P."/>
            <person name="von Samson-Himmelstjerna G."/>
            <person name="Boag P.R."/>
            <person name="Tan P."/>
            <person name="Li Q."/>
            <person name="Min J."/>
            <person name="Yang Y."/>
            <person name="Wang X."/>
            <person name="Fang X."/>
            <person name="Hall R.S."/>
            <person name="Hofmann A."/>
            <person name="Sternberg P.W."/>
            <person name="Jex A.R."/>
            <person name="Gasser R.B."/>
        </authorList>
    </citation>
    <scope>NUCLEOTIDE SEQUENCE [LARGE SCALE GENOMIC DNA]</scope>
    <source>
        <strain evidence="14">PN_DK_2014</strain>
    </source>
</reference>
<dbReference type="InterPro" id="IPR010909">
    <property type="entry name" value="PLAC"/>
</dbReference>
<evidence type="ECO:0000256" key="4">
    <source>
        <dbReference type="ARBA" id="ARBA00022690"/>
    </source>
</evidence>
<evidence type="ECO:0000256" key="3">
    <source>
        <dbReference type="ARBA" id="ARBA00022530"/>
    </source>
</evidence>
<evidence type="ECO:0000256" key="1">
    <source>
        <dbReference type="ARBA" id="ARBA00004498"/>
    </source>
</evidence>
<evidence type="ECO:0000259" key="13">
    <source>
        <dbReference type="PROSITE" id="PS50900"/>
    </source>
</evidence>
<keyword evidence="7" id="KW-0654">Proteoglycan</keyword>
<dbReference type="Proteomes" id="UP000031036">
    <property type="component" value="Unassembled WGS sequence"/>
</dbReference>
<keyword evidence="3" id="KW-0272">Extracellular matrix</keyword>
<dbReference type="InterPro" id="IPR036179">
    <property type="entry name" value="Ig-like_dom_sf"/>
</dbReference>
<evidence type="ECO:0000259" key="12">
    <source>
        <dbReference type="PROSITE" id="PS50835"/>
    </source>
</evidence>
<protein>
    <submittedName>
        <fullName evidence="14">Papilin</fullName>
    </submittedName>
</protein>
<feature type="domain" description="Ig-like" evidence="12">
    <location>
        <begin position="862"/>
        <end position="922"/>
    </location>
</feature>
<evidence type="ECO:0000256" key="6">
    <source>
        <dbReference type="ARBA" id="ARBA00022900"/>
    </source>
</evidence>
<feature type="domain" description="BPTI/Kunitz inhibitor" evidence="11">
    <location>
        <begin position="720"/>
        <end position="770"/>
    </location>
</feature>
<dbReference type="PRINTS" id="PR00759">
    <property type="entry name" value="BASICPTASE"/>
</dbReference>
<gene>
    <name evidence="14" type="primary">mig-6</name>
    <name evidence="14" type="ORF">Tcan_02737</name>
</gene>
<dbReference type="InterPro" id="IPR020901">
    <property type="entry name" value="Prtase_inh_Kunz-CS"/>
</dbReference>
<dbReference type="PROSITE" id="PS50835">
    <property type="entry name" value="IG_LIKE"/>
    <property type="match status" value="1"/>
</dbReference>
<accession>A0A0B2VI74</accession>
<dbReference type="FunFam" id="4.10.410.10:FF:000021">
    <property type="entry name" value="Serine protease inhibitor, putative"/>
    <property type="match status" value="1"/>
</dbReference>
<dbReference type="InterPro" id="IPR007110">
    <property type="entry name" value="Ig-like_dom"/>
</dbReference>
<feature type="domain" description="PLAC" evidence="13">
    <location>
        <begin position="941"/>
        <end position="980"/>
    </location>
</feature>
<evidence type="ECO:0000256" key="8">
    <source>
        <dbReference type="ARBA" id="ARBA00023157"/>
    </source>
</evidence>
<dbReference type="SUPFAM" id="SSF57362">
    <property type="entry name" value="BPTI-like"/>
    <property type="match status" value="9"/>
</dbReference>
<feature type="domain" description="BPTI/Kunitz inhibitor" evidence="11">
    <location>
        <begin position="105"/>
        <end position="155"/>
    </location>
</feature>
<dbReference type="OMA" id="WVLKWNY"/>
<dbReference type="PROSITE" id="PS50900">
    <property type="entry name" value="PLAC"/>
    <property type="match status" value="1"/>
</dbReference>
<dbReference type="CDD" id="cd22637">
    <property type="entry name" value="Kunitz_papilin_mig6-like"/>
    <property type="match status" value="1"/>
</dbReference>
<dbReference type="SMART" id="SM00131">
    <property type="entry name" value="KU"/>
    <property type="match status" value="9"/>
</dbReference>
<dbReference type="EMBL" id="JPKZ01001680">
    <property type="protein sequence ID" value="KHN80725.1"/>
    <property type="molecule type" value="Genomic_DNA"/>
</dbReference>
<keyword evidence="9" id="KW-0325">Glycoprotein</keyword>
<dbReference type="CDD" id="cd00109">
    <property type="entry name" value="Kunitz-type"/>
    <property type="match status" value="6"/>
</dbReference>
<feature type="region of interest" description="Disordered" evidence="10">
    <location>
        <begin position="1"/>
        <end position="24"/>
    </location>
</feature>
<keyword evidence="5" id="KW-0732">Signal</keyword>
<dbReference type="GO" id="GO:0005615">
    <property type="term" value="C:extracellular space"/>
    <property type="evidence" value="ECO:0007669"/>
    <property type="project" value="TreeGrafter"/>
</dbReference>
<dbReference type="PROSITE" id="PS00280">
    <property type="entry name" value="BPTI_KUNITZ_1"/>
    <property type="match status" value="5"/>
</dbReference>
<evidence type="ECO:0000256" key="7">
    <source>
        <dbReference type="ARBA" id="ARBA00022974"/>
    </source>
</evidence>
<keyword evidence="4" id="KW-0646">Protease inhibitor</keyword>
<keyword evidence="2" id="KW-0964">Secreted</keyword>
<dbReference type="Gene3D" id="4.10.410.10">
    <property type="entry name" value="Pancreatic trypsin inhibitor Kunitz domain"/>
    <property type="match status" value="9"/>
</dbReference>
<dbReference type="InterPro" id="IPR036880">
    <property type="entry name" value="Kunitz_BPTI_sf"/>
</dbReference>
<dbReference type="Pfam" id="PF00014">
    <property type="entry name" value="Kunitz_BPTI"/>
    <property type="match status" value="9"/>
</dbReference>
<evidence type="ECO:0000256" key="5">
    <source>
        <dbReference type="ARBA" id="ARBA00022729"/>
    </source>
</evidence>
<keyword evidence="8" id="KW-1015">Disulfide bond</keyword>
<feature type="domain" description="BPTI/Kunitz inhibitor" evidence="11">
    <location>
        <begin position="326"/>
        <end position="376"/>
    </location>
</feature>
<name>A0A0B2VI74_TOXCA</name>
<comment type="caution">
    <text evidence="14">The sequence shown here is derived from an EMBL/GenBank/DDBJ whole genome shotgun (WGS) entry which is preliminary data.</text>
</comment>
<dbReference type="STRING" id="6265.A0A0B2VI74"/>